<gene>
    <name evidence="2" type="ORF">DVS81_06635</name>
</gene>
<reference evidence="2 3" key="1">
    <citation type="submission" date="2018-05" db="EMBL/GenBank/DDBJ databases">
        <title>Integrated omic analyses show evidence that a Ca. Accumulibacter phosphatis strain performs denitrification under micro-aerobic conditions.</title>
        <authorList>
            <person name="Camejo P.Y."/>
            <person name="Katherine M.D."/>
            <person name="Daniel N.R."/>
        </authorList>
    </citation>
    <scope>NUCLEOTIDE SEQUENCE [LARGE SCALE GENOMIC DNA]</scope>
    <source>
        <strain evidence="2">UW-LDO-IC</strain>
    </source>
</reference>
<accession>A0A369XMI7</accession>
<evidence type="ECO:0000256" key="1">
    <source>
        <dbReference type="SAM" id="MobiDB-lite"/>
    </source>
</evidence>
<dbReference type="AlphaFoldDB" id="A0A369XMI7"/>
<protein>
    <submittedName>
        <fullName evidence="2">Uncharacterized protein</fullName>
    </submittedName>
</protein>
<dbReference type="EMBL" id="QPGA01000008">
    <property type="protein sequence ID" value="RDE51371.1"/>
    <property type="molecule type" value="Genomic_DNA"/>
</dbReference>
<comment type="caution">
    <text evidence="2">The sequence shown here is derived from an EMBL/GenBank/DDBJ whole genome shotgun (WGS) entry which is preliminary data.</text>
</comment>
<name>A0A369XMI7_9PROT</name>
<feature type="region of interest" description="Disordered" evidence="1">
    <location>
        <begin position="16"/>
        <end position="59"/>
    </location>
</feature>
<proteinExistence type="predicted"/>
<evidence type="ECO:0000313" key="2">
    <source>
        <dbReference type="EMBL" id="RDE51371.1"/>
    </source>
</evidence>
<feature type="compositionally biased region" description="Polar residues" evidence="1">
    <location>
        <begin position="37"/>
        <end position="59"/>
    </location>
</feature>
<organism evidence="2 3">
    <name type="scientific">Candidatus Accumulibacter meliphilus</name>
    <dbReference type="NCBI Taxonomy" id="2211374"/>
    <lineage>
        <taxon>Bacteria</taxon>
        <taxon>Pseudomonadati</taxon>
        <taxon>Pseudomonadota</taxon>
        <taxon>Betaproteobacteria</taxon>
        <taxon>Candidatus Accumulibacter</taxon>
    </lineage>
</organism>
<sequence length="89" mass="9787">MCFIGILSVWLRAAATRGTGQTGKRREKDAPRWQAAPTENCNFGQRPSAQSSIRGGNCEQTGKWRANRCRVVDRRDMMSAGMLGSDVAV</sequence>
<evidence type="ECO:0000313" key="3">
    <source>
        <dbReference type="Proteomes" id="UP000253831"/>
    </source>
</evidence>
<dbReference type="Proteomes" id="UP000253831">
    <property type="component" value="Unassembled WGS sequence"/>
</dbReference>